<evidence type="ECO:0000313" key="4">
    <source>
        <dbReference type="EMBL" id="PPF14059.1"/>
    </source>
</evidence>
<organism evidence="4 6">
    <name type="scientific">Rathayibacter rathayi</name>
    <name type="common">Corynebacterium rathayi</name>
    <dbReference type="NCBI Taxonomy" id="33887"/>
    <lineage>
        <taxon>Bacteria</taxon>
        <taxon>Bacillati</taxon>
        <taxon>Actinomycetota</taxon>
        <taxon>Actinomycetes</taxon>
        <taxon>Micrococcales</taxon>
        <taxon>Microbacteriaceae</taxon>
        <taxon>Rathayibacter</taxon>
    </lineage>
</organism>
<feature type="domain" description="ATPase AAA-type core" evidence="3">
    <location>
        <begin position="309"/>
        <end position="434"/>
    </location>
</feature>
<evidence type="ECO:0000313" key="5">
    <source>
        <dbReference type="EMBL" id="PPH76363.1"/>
    </source>
</evidence>
<dbReference type="Pfam" id="PF13304">
    <property type="entry name" value="AAA_21"/>
    <property type="match status" value="1"/>
</dbReference>
<keyword evidence="1" id="KW-0227">DNA damage</keyword>
<dbReference type="InterPro" id="IPR027417">
    <property type="entry name" value="P-loop_NTPase"/>
</dbReference>
<proteinExistence type="predicted"/>
<accession>A0ABD6W8U2</accession>
<evidence type="ECO:0000256" key="1">
    <source>
        <dbReference type="ARBA" id="ARBA00023236"/>
    </source>
</evidence>
<dbReference type="InterPro" id="IPR003959">
    <property type="entry name" value="ATPase_AAA_core"/>
</dbReference>
<name>A0ABD6W8U2_RATRA</name>
<dbReference type="SUPFAM" id="SSF52540">
    <property type="entry name" value="P-loop containing nucleoside triphosphate hydrolases"/>
    <property type="match status" value="1"/>
</dbReference>
<dbReference type="Gene3D" id="3.40.50.300">
    <property type="entry name" value="P-loop containing nucleotide triphosphate hydrolases"/>
    <property type="match status" value="2"/>
</dbReference>
<dbReference type="PANTHER" id="PTHR32182">
    <property type="entry name" value="DNA REPLICATION AND REPAIR PROTEIN RECF"/>
    <property type="match status" value="1"/>
</dbReference>
<dbReference type="EMBL" id="PSUL01000015">
    <property type="protein sequence ID" value="PPF14059.1"/>
    <property type="molecule type" value="Genomic_DNA"/>
</dbReference>
<gene>
    <name evidence="4" type="ORF">C5C04_08120</name>
    <name evidence="5" type="ORF">C5C40_09050</name>
</gene>
<evidence type="ECO:0000313" key="7">
    <source>
        <dbReference type="Proteomes" id="UP000239698"/>
    </source>
</evidence>
<comment type="caution">
    <text evidence="4">The sequence shown here is derived from an EMBL/GenBank/DDBJ whole genome shotgun (WGS) entry which is preliminary data.</text>
</comment>
<dbReference type="AlphaFoldDB" id="A0ABD6W8U2"/>
<protein>
    <submittedName>
        <fullName evidence="4">Chromosome segregation protein SMC</fullName>
    </submittedName>
</protein>
<dbReference type="EMBL" id="PSVT01000017">
    <property type="protein sequence ID" value="PPH76363.1"/>
    <property type="molecule type" value="Genomic_DNA"/>
</dbReference>
<feature type="region of interest" description="Disordered" evidence="2">
    <location>
        <begin position="228"/>
        <end position="247"/>
    </location>
</feature>
<dbReference type="Proteomes" id="UP000239698">
    <property type="component" value="Unassembled WGS sequence"/>
</dbReference>
<evidence type="ECO:0000259" key="3">
    <source>
        <dbReference type="Pfam" id="PF13304"/>
    </source>
</evidence>
<dbReference type="PANTHER" id="PTHR32182:SF22">
    <property type="entry name" value="ATP-DEPENDENT ENDONUCLEASE, OLD FAMILY-RELATED"/>
    <property type="match status" value="1"/>
</dbReference>
<reference evidence="6 7" key="1">
    <citation type="submission" date="2018-02" db="EMBL/GenBank/DDBJ databases">
        <title>Bacteriophage NCPPB3778 and a type I-E CRISPR drive the evolution of the US Biological Select Agent, Rathayibacter toxicus.</title>
        <authorList>
            <person name="Davis E.W.II."/>
            <person name="Tabima J.F."/>
            <person name="Weisberg A.J."/>
            <person name="Lopes L.D."/>
            <person name="Wiseman M.S."/>
            <person name="Wiseman M.S."/>
            <person name="Pupko T."/>
            <person name="Belcher M.S."/>
            <person name="Sechler A.J."/>
            <person name="Tancos M.A."/>
            <person name="Schroeder B.K."/>
            <person name="Murray T.D."/>
            <person name="Luster D.G."/>
            <person name="Schneider W.L."/>
            <person name="Rogers E."/>
            <person name="Andreote F.D."/>
            <person name="Grunwald N.J."/>
            <person name="Putnam M.L."/>
            <person name="Chang J.H."/>
        </authorList>
    </citation>
    <scope>NUCLEOTIDE SEQUENCE [LARGE SCALE GENOMIC DNA]</scope>
    <source>
        <strain evidence="5 7">AY1D6</strain>
        <strain evidence="4 6">AY1I9</strain>
    </source>
</reference>
<dbReference type="GO" id="GO:0009432">
    <property type="term" value="P:SOS response"/>
    <property type="evidence" value="ECO:0007669"/>
    <property type="project" value="UniProtKB-KW"/>
</dbReference>
<dbReference type="Proteomes" id="UP000237881">
    <property type="component" value="Unassembled WGS sequence"/>
</dbReference>
<sequence>MAPQVPCIERREVPGCRSVWRATVAHVSTPPPGMFVVMLTRLEVNGFKNLLNFSADFGPYTCIAGPNAVGKSNIFDSVEFLSLLATMSFVEAAQELRAAGQKSGDPGSLFWRDSSGEYSDMTLAAEMLVPPTIEDDFGRITKPTTTFLRYEITLRYILPSDEAFARFGRIALRSESLTHIKKSDAPQRLQWPHRANVFRNSVVLGRRSGIAYISTRVDDAANVVVEVHQDGPSRGRPRPSPADRAPRTIVATTTTSDDPTILAARREMQSWRKVALEPSAMRTPDEMTDPANVASNGAHLAAALYRLAIEQGEDVYARIATRASSLVDVHKVGVDVDLQRDLLTLEAQIGSGPMLPARALSDGTLRFIALCILLQDPSFHGVMCMEEPENGIHPAKMEAMVELLRDLAVNPNEAPSQSNPLRQVLVNTHSPFLVVLQSDAELLVARSVSVKRPDGSIARTVRLLPMPGGWRKDTPFKGGKQSIIDYLNFPDDAPQLVNTPASRGFEF</sequence>
<evidence type="ECO:0000313" key="6">
    <source>
        <dbReference type="Proteomes" id="UP000237881"/>
    </source>
</evidence>
<keyword evidence="1" id="KW-0742">SOS response</keyword>
<keyword evidence="7" id="KW-1185">Reference proteome</keyword>
<evidence type="ECO:0000256" key="2">
    <source>
        <dbReference type="SAM" id="MobiDB-lite"/>
    </source>
</evidence>